<evidence type="ECO:0000256" key="1">
    <source>
        <dbReference type="ARBA" id="ARBA00006056"/>
    </source>
</evidence>
<reference evidence="3" key="1">
    <citation type="submission" date="2018-05" db="EMBL/GenBank/DDBJ databases">
        <authorList>
            <person name="Lanie J.A."/>
            <person name="Ng W.-L."/>
            <person name="Kazmierczak K.M."/>
            <person name="Andrzejewski T.M."/>
            <person name="Davidsen T.M."/>
            <person name="Wayne K.J."/>
            <person name="Tettelin H."/>
            <person name="Glass J.I."/>
            <person name="Rusch D."/>
            <person name="Podicherti R."/>
            <person name="Tsui H.-C.T."/>
            <person name="Winkler M.E."/>
        </authorList>
    </citation>
    <scope>NUCLEOTIDE SEQUENCE</scope>
</reference>
<comment type="similarity">
    <text evidence="1">Belongs to the LDH2/MDH2 oxidoreductase family.</text>
</comment>
<dbReference type="Gene3D" id="3.30.1370.60">
    <property type="entry name" value="Hypothetical oxidoreductase yiak, domain 2"/>
    <property type="match status" value="1"/>
</dbReference>
<proteinExistence type="inferred from homology"/>
<organism evidence="3">
    <name type="scientific">marine metagenome</name>
    <dbReference type="NCBI Taxonomy" id="408172"/>
    <lineage>
        <taxon>unclassified sequences</taxon>
        <taxon>metagenomes</taxon>
        <taxon>ecological metagenomes</taxon>
    </lineage>
</organism>
<sequence length="219" mass="22161">MNISLDQLSTFGREVFRQAGLSQADAATASDTLLAADSWGIHTHGLKNLGGYVKRLNGGGINPLGQARVIAEGPAWARVDGDASLGMIGSTFAMRQAIRKAAASGIGFAGLCNSCHFGAAGCYASLAADEGMIGIAMCNDTPTVTVPGARGPVLGSNPIAYAVPAGEQLVLLDIATSTVAGGKVFSAAALGESIPEGWIVDEQGRPATDPSTFPAKSTL</sequence>
<dbReference type="GO" id="GO:0016491">
    <property type="term" value="F:oxidoreductase activity"/>
    <property type="evidence" value="ECO:0007669"/>
    <property type="project" value="UniProtKB-KW"/>
</dbReference>
<dbReference type="PANTHER" id="PTHR11091:SF0">
    <property type="entry name" value="MALATE DEHYDROGENASE"/>
    <property type="match status" value="1"/>
</dbReference>
<evidence type="ECO:0008006" key="4">
    <source>
        <dbReference type="Google" id="ProtNLM"/>
    </source>
</evidence>
<accession>A0A382SN57</accession>
<protein>
    <recommendedName>
        <fullName evidence="4">Malate/L-lactate dehydrogenase subfamily protein</fullName>
    </recommendedName>
</protein>
<dbReference type="EMBL" id="UINC01130337">
    <property type="protein sequence ID" value="SVD11344.1"/>
    <property type="molecule type" value="Genomic_DNA"/>
</dbReference>
<dbReference type="InterPro" id="IPR003767">
    <property type="entry name" value="Malate/L-lactate_DH-like"/>
</dbReference>
<dbReference type="AlphaFoldDB" id="A0A382SN57"/>
<evidence type="ECO:0000256" key="2">
    <source>
        <dbReference type="ARBA" id="ARBA00023002"/>
    </source>
</evidence>
<feature type="non-terminal residue" evidence="3">
    <location>
        <position position="219"/>
    </location>
</feature>
<keyword evidence="2" id="KW-0560">Oxidoreductase</keyword>
<dbReference type="InterPro" id="IPR036111">
    <property type="entry name" value="Mal/L-sulfo/L-lacto_DH-like_sf"/>
</dbReference>
<dbReference type="InterPro" id="IPR043144">
    <property type="entry name" value="Mal/L-sulf/L-lact_DH-like_ah"/>
</dbReference>
<dbReference type="SUPFAM" id="SSF89733">
    <property type="entry name" value="L-sulfolactate dehydrogenase-like"/>
    <property type="match status" value="1"/>
</dbReference>
<name>A0A382SN57_9ZZZZ</name>
<dbReference type="PANTHER" id="PTHR11091">
    <property type="entry name" value="OXIDOREDUCTASE-RELATED"/>
    <property type="match status" value="1"/>
</dbReference>
<gene>
    <name evidence="3" type="ORF">METZ01_LOCUS364198</name>
</gene>
<dbReference type="Pfam" id="PF02615">
    <property type="entry name" value="Ldh_2"/>
    <property type="match status" value="1"/>
</dbReference>
<dbReference type="InterPro" id="IPR043143">
    <property type="entry name" value="Mal/L-sulf/L-lact_DH-like_NADP"/>
</dbReference>
<dbReference type="Gene3D" id="1.10.1530.10">
    <property type="match status" value="1"/>
</dbReference>
<evidence type="ECO:0000313" key="3">
    <source>
        <dbReference type="EMBL" id="SVD11344.1"/>
    </source>
</evidence>